<evidence type="ECO:0000313" key="10">
    <source>
        <dbReference type="EMBL" id="KHN69642.1"/>
    </source>
</evidence>
<dbReference type="Pfam" id="PF00069">
    <property type="entry name" value="Pkinase"/>
    <property type="match status" value="1"/>
</dbReference>
<keyword evidence="6" id="KW-0067">ATP-binding</keyword>
<organism evidence="10 11">
    <name type="scientific">Ordospora colligata OC4</name>
    <dbReference type="NCBI Taxonomy" id="1354746"/>
    <lineage>
        <taxon>Eukaryota</taxon>
        <taxon>Fungi</taxon>
        <taxon>Fungi incertae sedis</taxon>
        <taxon>Microsporidia</taxon>
        <taxon>Ordosporidae</taxon>
        <taxon>Ordospora</taxon>
    </lineage>
</organism>
<protein>
    <recommendedName>
        <fullName evidence="1">cAMP-dependent protein kinase</fullName>
        <ecNumber evidence="1">2.7.11.11</ecNumber>
    </recommendedName>
</protein>
<dbReference type="AlphaFoldDB" id="A0A0B2UKT7"/>
<reference evidence="10 11" key="1">
    <citation type="journal article" date="2014" name="MBio">
        <title>The Ordospora colligata genome; evolution of extreme reduction in microsporidia and host-to-parasite horizontal gene transfer.</title>
        <authorList>
            <person name="Pombert J.-F."/>
            <person name="Haag K.L."/>
            <person name="Beidas S."/>
            <person name="Ebert D."/>
            <person name="Keeling P.J."/>
        </authorList>
    </citation>
    <scope>NUCLEOTIDE SEQUENCE [LARGE SCALE GENOMIC DNA]</scope>
    <source>
        <strain evidence="10 11">OC4</strain>
    </source>
</reference>
<proteinExistence type="predicted"/>
<accession>A0A0B2UKT7</accession>
<evidence type="ECO:0000256" key="2">
    <source>
        <dbReference type="ARBA" id="ARBA00022527"/>
    </source>
</evidence>
<evidence type="ECO:0000256" key="1">
    <source>
        <dbReference type="ARBA" id="ARBA00012444"/>
    </source>
</evidence>
<gene>
    <name evidence="10" type="ORF">M896_050490</name>
</gene>
<evidence type="ECO:0000259" key="9">
    <source>
        <dbReference type="PROSITE" id="PS50011"/>
    </source>
</evidence>
<dbReference type="GeneID" id="26261702"/>
<dbReference type="OrthoDB" id="63267at2759"/>
<dbReference type="HOGENOM" id="CLU_000288_63_5_1"/>
<dbReference type="SMART" id="SM00220">
    <property type="entry name" value="S_TKc"/>
    <property type="match status" value="1"/>
</dbReference>
<sequence length="336" mass="39001">MIRKQDIMCVEKISFGPFWEEFLVFVEIQDVLGGMYNLRVMNKKKIIEYGEEDMVDHEYVIRSMIRHPFLINTVCSFQDYKHLFLVEEQSKNYLMELIRAEGRISKKACRFYIVEILLVIQYLHTKGLCYGFLSPSNIMIGDDGHIKLKYSFLNEIDSVVGGIDSNIEYASLDYLNGWGLSCMSDYWSIGIVMYKMLVGITPFASQDMASTAAKMREGKVRFPVFFDACTKDLISKLLVIEPRKRLGYMDRDAAAIRRHPFFDGVDWDKAYMKATNPPFLFNTIKSKEQLKPANLGILYTTDYLSDQKDGYGRTFRQYGSAHIPEVYKGLWRNGYI</sequence>
<keyword evidence="5 10" id="KW-0418">Kinase</keyword>
<evidence type="ECO:0000256" key="3">
    <source>
        <dbReference type="ARBA" id="ARBA00022679"/>
    </source>
</evidence>
<dbReference type="GO" id="GO:0004691">
    <property type="term" value="F:cAMP-dependent protein kinase activity"/>
    <property type="evidence" value="ECO:0007669"/>
    <property type="project" value="UniProtKB-EC"/>
</dbReference>
<dbReference type="InterPro" id="IPR011009">
    <property type="entry name" value="Kinase-like_dom_sf"/>
</dbReference>
<dbReference type="EMBL" id="JOKQ01000005">
    <property type="protein sequence ID" value="KHN69642.1"/>
    <property type="molecule type" value="Genomic_DNA"/>
</dbReference>
<dbReference type="InParanoid" id="A0A0B2UKT7"/>
<dbReference type="PANTHER" id="PTHR24353">
    <property type="entry name" value="CYCLIC NUCLEOTIDE-DEPENDENT PROTEIN KINASE"/>
    <property type="match status" value="1"/>
</dbReference>
<dbReference type="EC" id="2.7.11.11" evidence="1"/>
<name>A0A0B2UKT7_9MICR</name>
<keyword evidence="2" id="KW-0723">Serine/threonine-protein kinase</keyword>
<comment type="catalytic activity">
    <reaction evidence="8">
        <text>L-seryl-[protein] + ATP = O-phospho-L-seryl-[protein] + ADP + H(+)</text>
        <dbReference type="Rhea" id="RHEA:17989"/>
        <dbReference type="Rhea" id="RHEA-COMP:9863"/>
        <dbReference type="Rhea" id="RHEA-COMP:11604"/>
        <dbReference type="ChEBI" id="CHEBI:15378"/>
        <dbReference type="ChEBI" id="CHEBI:29999"/>
        <dbReference type="ChEBI" id="CHEBI:30616"/>
        <dbReference type="ChEBI" id="CHEBI:83421"/>
        <dbReference type="ChEBI" id="CHEBI:456216"/>
        <dbReference type="EC" id="2.7.11.11"/>
    </reaction>
</comment>
<evidence type="ECO:0000256" key="7">
    <source>
        <dbReference type="ARBA" id="ARBA00047292"/>
    </source>
</evidence>
<dbReference type="SUPFAM" id="SSF56112">
    <property type="entry name" value="Protein kinase-like (PK-like)"/>
    <property type="match status" value="1"/>
</dbReference>
<dbReference type="PROSITE" id="PS50011">
    <property type="entry name" value="PROTEIN_KINASE_DOM"/>
    <property type="match status" value="1"/>
</dbReference>
<dbReference type="Proteomes" id="UP000031056">
    <property type="component" value="Unassembled WGS sequence"/>
</dbReference>
<dbReference type="PANTHER" id="PTHR24353:SF37">
    <property type="entry name" value="CAMP-DEPENDENT PROTEIN KINASE CATALYTIC SUBUNIT PRKX"/>
    <property type="match status" value="1"/>
</dbReference>
<dbReference type="RefSeq" id="XP_014563684.1">
    <property type="nucleotide sequence ID" value="XM_014708198.1"/>
</dbReference>
<dbReference type="GO" id="GO:0005952">
    <property type="term" value="C:cAMP-dependent protein kinase complex"/>
    <property type="evidence" value="ECO:0007669"/>
    <property type="project" value="TreeGrafter"/>
</dbReference>
<evidence type="ECO:0000313" key="11">
    <source>
        <dbReference type="Proteomes" id="UP000031056"/>
    </source>
</evidence>
<dbReference type="GO" id="GO:0005524">
    <property type="term" value="F:ATP binding"/>
    <property type="evidence" value="ECO:0007669"/>
    <property type="project" value="UniProtKB-KW"/>
</dbReference>
<keyword evidence="4" id="KW-0547">Nucleotide-binding</keyword>
<dbReference type="InterPro" id="IPR000719">
    <property type="entry name" value="Prot_kinase_dom"/>
</dbReference>
<comment type="catalytic activity">
    <reaction evidence="7">
        <text>L-threonyl-[protein] + ATP = O-phospho-L-threonyl-[protein] + ADP + H(+)</text>
        <dbReference type="Rhea" id="RHEA:46608"/>
        <dbReference type="Rhea" id="RHEA-COMP:11060"/>
        <dbReference type="Rhea" id="RHEA-COMP:11605"/>
        <dbReference type="ChEBI" id="CHEBI:15378"/>
        <dbReference type="ChEBI" id="CHEBI:30013"/>
        <dbReference type="ChEBI" id="CHEBI:30616"/>
        <dbReference type="ChEBI" id="CHEBI:61977"/>
        <dbReference type="ChEBI" id="CHEBI:456216"/>
        <dbReference type="EC" id="2.7.11.11"/>
    </reaction>
</comment>
<dbReference type="VEuPathDB" id="MicrosporidiaDB:M896_050490"/>
<evidence type="ECO:0000256" key="6">
    <source>
        <dbReference type="ARBA" id="ARBA00022840"/>
    </source>
</evidence>
<feature type="domain" description="Protein kinase" evidence="9">
    <location>
        <begin position="7"/>
        <end position="262"/>
    </location>
</feature>
<comment type="caution">
    <text evidence="10">The sequence shown here is derived from an EMBL/GenBank/DDBJ whole genome shotgun (WGS) entry which is preliminary data.</text>
</comment>
<evidence type="ECO:0000256" key="8">
    <source>
        <dbReference type="ARBA" id="ARBA00047454"/>
    </source>
</evidence>
<evidence type="ECO:0000256" key="5">
    <source>
        <dbReference type="ARBA" id="ARBA00022777"/>
    </source>
</evidence>
<keyword evidence="11" id="KW-1185">Reference proteome</keyword>
<evidence type="ECO:0000256" key="4">
    <source>
        <dbReference type="ARBA" id="ARBA00022741"/>
    </source>
</evidence>
<dbReference type="STRING" id="1354746.A0A0B2UKT7"/>
<keyword evidence="3" id="KW-0808">Transferase</keyword>
<dbReference type="Gene3D" id="1.10.510.10">
    <property type="entry name" value="Transferase(Phosphotransferase) domain 1"/>
    <property type="match status" value="1"/>
</dbReference>
<dbReference type="Gene3D" id="3.30.200.20">
    <property type="entry name" value="Phosphorylase Kinase, domain 1"/>
    <property type="match status" value="1"/>
</dbReference>